<dbReference type="InterPro" id="IPR006860">
    <property type="entry name" value="FecR"/>
</dbReference>
<dbReference type="PROSITE" id="PS50005">
    <property type="entry name" value="TPR"/>
    <property type="match status" value="1"/>
</dbReference>
<dbReference type="PANTHER" id="PTHR38731">
    <property type="entry name" value="LIPL45-RELATED LIPOPROTEIN-RELATED"/>
    <property type="match status" value="1"/>
</dbReference>
<dbReference type="InterPro" id="IPR019734">
    <property type="entry name" value="TPR_rpt"/>
</dbReference>
<feature type="compositionally biased region" description="Pro residues" evidence="2">
    <location>
        <begin position="236"/>
        <end position="269"/>
    </location>
</feature>
<organism evidence="5 6">
    <name type="scientific">Pyxidicoccus parkwayensis</name>
    <dbReference type="NCBI Taxonomy" id="2813578"/>
    <lineage>
        <taxon>Bacteria</taxon>
        <taxon>Pseudomonadati</taxon>
        <taxon>Myxococcota</taxon>
        <taxon>Myxococcia</taxon>
        <taxon>Myxococcales</taxon>
        <taxon>Cystobacterineae</taxon>
        <taxon>Myxococcaceae</taxon>
        <taxon>Pyxidicoccus</taxon>
    </lineage>
</organism>
<evidence type="ECO:0000259" key="4">
    <source>
        <dbReference type="Pfam" id="PF04773"/>
    </source>
</evidence>
<feature type="domain" description="FecR protein" evidence="4">
    <location>
        <begin position="116"/>
        <end position="208"/>
    </location>
</feature>
<proteinExistence type="predicted"/>
<dbReference type="Pfam" id="PF04773">
    <property type="entry name" value="FecR"/>
    <property type="match status" value="1"/>
</dbReference>
<evidence type="ECO:0000313" key="5">
    <source>
        <dbReference type="EMBL" id="QSQ23167.1"/>
    </source>
</evidence>
<evidence type="ECO:0000256" key="3">
    <source>
        <dbReference type="SAM" id="Phobius"/>
    </source>
</evidence>
<dbReference type="EMBL" id="CP071090">
    <property type="protein sequence ID" value="QSQ23167.1"/>
    <property type="molecule type" value="Genomic_DNA"/>
</dbReference>
<feature type="repeat" description="TPR" evidence="1">
    <location>
        <begin position="303"/>
        <end position="336"/>
    </location>
</feature>
<feature type="compositionally biased region" description="Low complexity" evidence="2">
    <location>
        <begin position="226"/>
        <end position="235"/>
    </location>
</feature>
<name>A0ABX7P0B5_9BACT</name>
<keyword evidence="3" id="KW-0472">Membrane</keyword>
<keyword evidence="3" id="KW-1133">Transmembrane helix</keyword>
<dbReference type="Gene3D" id="1.25.40.10">
    <property type="entry name" value="Tetratricopeptide repeat domain"/>
    <property type="match status" value="1"/>
</dbReference>
<feature type="transmembrane region" description="Helical" evidence="3">
    <location>
        <begin position="57"/>
        <end position="76"/>
    </location>
</feature>
<dbReference type="InterPro" id="IPR011990">
    <property type="entry name" value="TPR-like_helical_dom_sf"/>
</dbReference>
<gene>
    <name evidence="5" type="ORF">JY651_50190</name>
</gene>
<protein>
    <submittedName>
        <fullName evidence="5">FecR domain-containing protein</fullName>
    </submittedName>
</protein>
<reference evidence="5 6" key="1">
    <citation type="submission" date="2021-02" db="EMBL/GenBank/DDBJ databases">
        <title>De Novo genome assembly of isolated myxobacteria.</title>
        <authorList>
            <person name="Stevens D.C."/>
        </authorList>
    </citation>
    <scope>NUCLEOTIDE SEQUENCE [LARGE SCALE GENOMIC DNA]</scope>
    <source>
        <strain evidence="6">SCPEA02</strain>
    </source>
</reference>
<accession>A0ABX7P0B5</accession>
<feature type="region of interest" description="Disordered" evidence="2">
    <location>
        <begin position="337"/>
        <end position="359"/>
    </location>
</feature>
<keyword evidence="1" id="KW-0802">TPR repeat</keyword>
<dbReference type="Gene3D" id="2.60.120.1440">
    <property type="match status" value="1"/>
</dbReference>
<feature type="compositionally biased region" description="Pro residues" evidence="2">
    <location>
        <begin position="278"/>
        <end position="288"/>
    </location>
</feature>
<dbReference type="PANTHER" id="PTHR38731:SF3">
    <property type="entry name" value="BLL6125 PROTEIN"/>
    <property type="match status" value="1"/>
</dbReference>
<dbReference type="RefSeq" id="WP_206724742.1">
    <property type="nucleotide sequence ID" value="NZ_CP071090.1"/>
</dbReference>
<evidence type="ECO:0000313" key="6">
    <source>
        <dbReference type="Proteomes" id="UP000662747"/>
    </source>
</evidence>
<keyword evidence="6" id="KW-1185">Reference proteome</keyword>
<evidence type="ECO:0000256" key="2">
    <source>
        <dbReference type="SAM" id="MobiDB-lite"/>
    </source>
</evidence>
<keyword evidence="3" id="KW-0812">Transmembrane</keyword>
<sequence>MTPRKKTSGELLRAWSKAPLPEAPATDDLRRARVTAAMRAAVSAAQAAQARQRRWRLAAVAAVLLVLVPLGGLLALRASRAPGPPRLLSVSGNVFVVRAGQARPAETGTRLSLADEVGTLDGAGARLEIPGTSTVDLAPSTRLSLVSQGVRLTAGEVYVYVSPLGSQRSFQVETPHATAVVHGTSFLVSVKPMGDSTRSTVAVREGLVVVHWHGGEVMLGPGQSWTSAEEPTAPASTPPPTEEPAAPAPKPPPIEEPTPTPPPRAPPGGRPASKSPPHGRPPPPPPPPDSEREASAISQLALQNQLYQQGLAARRRGDEAEAVRFFSELLERFPDSALADEARQQRTQALEKQQEPPAP</sequence>
<feature type="region of interest" description="Disordered" evidence="2">
    <location>
        <begin position="220"/>
        <end position="297"/>
    </location>
</feature>
<evidence type="ECO:0000256" key="1">
    <source>
        <dbReference type="PROSITE-ProRule" id="PRU00339"/>
    </source>
</evidence>
<dbReference type="Proteomes" id="UP000662747">
    <property type="component" value="Chromosome"/>
</dbReference>